<dbReference type="PANTHER" id="PTHR42879:SF2">
    <property type="entry name" value="3-OXOACYL-[ACYL-CARRIER-PROTEIN] REDUCTASE FABG"/>
    <property type="match status" value="1"/>
</dbReference>
<dbReference type="InterPro" id="IPR036291">
    <property type="entry name" value="NAD(P)-bd_dom_sf"/>
</dbReference>
<dbReference type="PRINTS" id="PR00081">
    <property type="entry name" value="GDHRDH"/>
</dbReference>
<dbReference type="InterPro" id="IPR002347">
    <property type="entry name" value="SDR_fam"/>
</dbReference>
<evidence type="ECO:0000313" key="3">
    <source>
        <dbReference type="Proteomes" id="UP000011680"/>
    </source>
</evidence>
<keyword evidence="3" id="KW-1185">Reference proteome</keyword>
<dbReference type="PRINTS" id="PR00080">
    <property type="entry name" value="SDRFAMILY"/>
</dbReference>
<dbReference type="PATRIC" id="fig|1227457.3.peg.1314"/>
<dbReference type="InterPro" id="IPR050259">
    <property type="entry name" value="SDR"/>
</dbReference>
<dbReference type="FunFam" id="3.40.50.720:FF:000084">
    <property type="entry name" value="Short-chain dehydrogenase reductase"/>
    <property type="match status" value="1"/>
</dbReference>
<dbReference type="RefSeq" id="WP_007739184.1">
    <property type="nucleotide sequence ID" value="NZ_AOMF01000145.1"/>
</dbReference>
<dbReference type="eggNOG" id="arCOG01261">
    <property type="taxonomic scope" value="Archaea"/>
</dbReference>
<dbReference type="Gene3D" id="3.40.50.720">
    <property type="entry name" value="NAD(P)-binding Rossmann-like Domain"/>
    <property type="match status" value="1"/>
</dbReference>
<dbReference type="STRING" id="1227457.C451_07272"/>
<dbReference type="PANTHER" id="PTHR42879">
    <property type="entry name" value="3-OXOACYL-(ACYL-CARRIER-PROTEIN) REDUCTASE"/>
    <property type="match status" value="1"/>
</dbReference>
<dbReference type="EMBL" id="AOMF01000145">
    <property type="protein sequence ID" value="EMA54052.1"/>
    <property type="molecule type" value="Genomic_DNA"/>
</dbReference>
<evidence type="ECO:0000313" key="2">
    <source>
        <dbReference type="EMBL" id="EMA54052.1"/>
    </source>
</evidence>
<dbReference type="SUPFAM" id="SSF51735">
    <property type="entry name" value="NAD(P)-binding Rossmann-fold domains"/>
    <property type="match status" value="1"/>
</dbReference>
<comment type="similarity">
    <text evidence="1">Belongs to the short-chain dehydrogenases/reductases (SDR) family.</text>
</comment>
<sequence>MRSERVITPDLSGRTALVTGSAKGVGRELLLSLADCGASVAVHYNTSDEEAQSVAEQAAELGVEVTIVQGDVTDPVAVDELFDAVEDELGDVDILVNNVGAFAPSHWEEISFGTWNRVLETNLNGTYLCSKRALPGMREREWGRIVNVGYASADRLLVSPKNFPYFVAKAGVIMFTRMLAADTQDDGITVNAVSPYVVENSEVFPDDLPRGRPANFDDMAQAMRFFLDEDSDYLSGQNVAVDGGWRPERV</sequence>
<dbReference type="Pfam" id="PF13561">
    <property type="entry name" value="adh_short_C2"/>
    <property type="match status" value="1"/>
</dbReference>
<name>M0N802_9EURY</name>
<dbReference type="Proteomes" id="UP000011680">
    <property type="component" value="Unassembled WGS sequence"/>
</dbReference>
<protein>
    <submittedName>
        <fullName evidence="2">3-oxoacyl-ACP reductase</fullName>
    </submittedName>
</protein>
<gene>
    <name evidence="2" type="ORF">C451_07272</name>
</gene>
<reference evidence="2 3" key="1">
    <citation type="journal article" date="2014" name="PLoS Genet.">
        <title>Phylogenetically driven sequencing of extremely halophilic archaea reveals strategies for static and dynamic osmo-response.</title>
        <authorList>
            <person name="Becker E.A."/>
            <person name="Seitzer P.M."/>
            <person name="Tritt A."/>
            <person name="Larsen D."/>
            <person name="Krusor M."/>
            <person name="Yao A.I."/>
            <person name="Wu D."/>
            <person name="Madern D."/>
            <person name="Eisen J.A."/>
            <person name="Darling A.E."/>
            <person name="Facciotti M.T."/>
        </authorList>
    </citation>
    <scope>NUCLEOTIDE SEQUENCE [LARGE SCALE GENOMIC DNA]</scope>
    <source>
        <strain evidence="2 3">JCM 13552</strain>
    </source>
</reference>
<organism evidence="2 3">
    <name type="scientific">Halococcus thailandensis JCM 13552</name>
    <dbReference type="NCBI Taxonomy" id="1227457"/>
    <lineage>
        <taxon>Archaea</taxon>
        <taxon>Methanobacteriati</taxon>
        <taxon>Methanobacteriota</taxon>
        <taxon>Stenosarchaea group</taxon>
        <taxon>Halobacteria</taxon>
        <taxon>Halobacteriales</taxon>
        <taxon>Halococcaceae</taxon>
        <taxon>Halococcus</taxon>
    </lineage>
</organism>
<accession>M0N802</accession>
<evidence type="ECO:0000256" key="1">
    <source>
        <dbReference type="ARBA" id="ARBA00006484"/>
    </source>
</evidence>
<dbReference type="AlphaFoldDB" id="M0N802"/>
<proteinExistence type="inferred from homology"/>
<dbReference type="CDD" id="cd05233">
    <property type="entry name" value="SDR_c"/>
    <property type="match status" value="1"/>
</dbReference>
<comment type="caution">
    <text evidence="2">The sequence shown here is derived from an EMBL/GenBank/DDBJ whole genome shotgun (WGS) entry which is preliminary data.</text>
</comment>